<organism evidence="9 10">
    <name type="scientific">Pelistega suis</name>
    <dbReference type="NCBI Taxonomy" id="1631957"/>
    <lineage>
        <taxon>Bacteria</taxon>
        <taxon>Pseudomonadati</taxon>
        <taxon>Pseudomonadota</taxon>
        <taxon>Betaproteobacteria</taxon>
        <taxon>Burkholderiales</taxon>
        <taxon>Alcaligenaceae</taxon>
        <taxon>Pelistega</taxon>
    </lineage>
</organism>
<sequence length="451" mass="48467">MNFRLRTLTASIALLGTAGVTHAAGFNLLEQNNSGLGNAYAGSAAVAENASTTYFNPAGLTQLDGLQISTGVSFIRPGFKFTDKGTTLPNNLTGAGTGFSPVPTALGNTGGDAGGWGVVPNLYMSYKLNDRVALGLGISAPFGLKTEYESDWMGRYHSRSFDIKTININPSVAFKVDPSFSVGLGLNIQRIEATYEKAVPVGTGVIPVPAGLPHPLAGKEVYLSGDAKTKVKNTGYGWNIGLLYHPSEDTRIGLSYRSRIKHKADGDTSVSFINPLTRSTTQIISDSAASVSLPDMAILSGYHRLNDKWEIMGDVSWTGWSSLPKLTITNAKLPETTLQLHFKDSWRIAVGANYAVNDAWKIKAGLAWDQSPVRHTEHRLASLPDSNRYWLSLGAQFKPTANTTLDVGYAYIIADKSKINNNNGNAAAYGTLKGSYKADSHVFGLQLSHRF</sequence>
<keyword evidence="4" id="KW-0812">Transmembrane</keyword>
<keyword evidence="10" id="KW-1185">Reference proteome</keyword>
<dbReference type="AlphaFoldDB" id="A0A849P704"/>
<protein>
    <submittedName>
        <fullName evidence="9">Fatty acid transporter</fullName>
    </submittedName>
</protein>
<gene>
    <name evidence="9" type="ORF">HKX39_07905</name>
</gene>
<evidence type="ECO:0000256" key="4">
    <source>
        <dbReference type="ARBA" id="ARBA00022692"/>
    </source>
</evidence>
<evidence type="ECO:0000256" key="7">
    <source>
        <dbReference type="ARBA" id="ARBA00023237"/>
    </source>
</evidence>
<keyword evidence="6" id="KW-0472">Membrane</keyword>
<feature type="chain" id="PRO_5032992351" evidence="8">
    <location>
        <begin position="24"/>
        <end position="451"/>
    </location>
</feature>
<dbReference type="Pfam" id="PF03349">
    <property type="entry name" value="Toluene_X"/>
    <property type="match status" value="1"/>
</dbReference>
<dbReference type="PANTHER" id="PTHR35093:SF3">
    <property type="entry name" value="LONG-CHAIN FATTY ACID TRANSPORT PROTEIN"/>
    <property type="match status" value="1"/>
</dbReference>
<comment type="similarity">
    <text evidence="2">Belongs to the OmpP1/FadL family.</text>
</comment>
<dbReference type="InterPro" id="IPR005017">
    <property type="entry name" value="OMPP1/FadL/TodX"/>
</dbReference>
<evidence type="ECO:0000256" key="8">
    <source>
        <dbReference type="SAM" id="SignalP"/>
    </source>
</evidence>
<evidence type="ECO:0000256" key="3">
    <source>
        <dbReference type="ARBA" id="ARBA00022452"/>
    </source>
</evidence>
<dbReference type="SUPFAM" id="SSF56935">
    <property type="entry name" value="Porins"/>
    <property type="match status" value="1"/>
</dbReference>
<evidence type="ECO:0000256" key="1">
    <source>
        <dbReference type="ARBA" id="ARBA00004571"/>
    </source>
</evidence>
<proteinExistence type="inferred from homology"/>
<dbReference type="PANTHER" id="PTHR35093">
    <property type="entry name" value="OUTER MEMBRANE PROTEIN NMB0088-RELATED"/>
    <property type="match status" value="1"/>
</dbReference>
<dbReference type="Gene3D" id="2.40.160.60">
    <property type="entry name" value="Outer membrane protein transport protein (OMPP1/FadL/TodX)"/>
    <property type="match status" value="1"/>
</dbReference>
<name>A0A849P704_9BURK</name>
<evidence type="ECO:0000256" key="2">
    <source>
        <dbReference type="ARBA" id="ARBA00008163"/>
    </source>
</evidence>
<evidence type="ECO:0000313" key="9">
    <source>
        <dbReference type="EMBL" id="NOL52084.1"/>
    </source>
</evidence>
<dbReference type="EMBL" id="JABGBN010000006">
    <property type="protein sequence ID" value="NOL52084.1"/>
    <property type="molecule type" value="Genomic_DNA"/>
</dbReference>
<feature type="signal peptide" evidence="8">
    <location>
        <begin position="1"/>
        <end position="23"/>
    </location>
</feature>
<keyword evidence="7" id="KW-0998">Cell outer membrane</keyword>
<keyword evidence="3" id="KW-1134">Transmembrane beta strand</keyword>
<dbReference type="Proteomes" id="UP000537862">
    <property type="component" value="Unassembled WGS sequence"/>
</dbReference>
<accession>A0A849P704</accession>
<comment type="subcellular location">
    <subcellularLocation>
        <location evidence="1">Cell outer membrane</location>
        <topology evidence="1">Multi-pass membrane protein</topology>
    </subcellularLocation>
</comment>
<dbReference type="GO" id="GO:0009279">
    <property type="term" value="C:cell outer membrane"/>
    <property type="evidence" value="ECO:0007669"/>
    <property type="project" value="UniProtKB-SubCell"/>
</dbReference>
<evidence type="ECO:0000313" key="10">
    <source>
        <dbReference type="Proteomes" id="UP000537862"/>
    </source>
</evidence>
<comment type="caution">
    <text evidence="9">The sequence shown here is derived from an EMBL/GenBank/DDBJ whole genome shotgun (WGS) entry which is preliminary data.</text>
</comment>
<dbReference type="RefSeq" id="WP_171680779.1">
    <property type="nucleotide sequence ID" value="NZ_JABGBN010000006.1"/>
</dbReference>
<reference evidence="9 10" key="1">
    <citation type="submission" date="2020-05" db="EMBL/GenBank/DDBJ databases">
        <authorList>
            <person name="Niu N."/>
        </authorList>
    </citation>
    <scope>NUCLEOTIDE SEQUENCE [LARGE SCALE GENOMIC DNA]</scope>
    <source>
        <strain evidence="9 10">3340-03</strain>
    </source>
</reference>
<dbReference type="GO" id="GO:0015483">
    <property type="term" value="F:long-chain fatty acid transporting porin activity"/>
    <property type="evidence" value="ECO:0007669"/>
    <property type="project" value="TreeGrafter"/>
</dbReference>
<keyword evidence="5 8" id="KW-0732">Signal</keyword>
<evidence type="ECO:0000256" key="6">
    <source>
        <dbReference type="ARBA" id="ARBA00023136"/>
    </source>
</evidence>
<evidence type="ECO:0000256" key="5">
    <source>
        <dbReference type="ARBA" id="ARBA00022729"/>
    </source>
</evidence>